<sequence>MDSAQAESISALVNTLEKAIAGEEADWKTLCLTITQLVKDQMTIMQEIMAFLKENSAEAKERYRSLVIFGLPEPIASTPSERIEEDKRTITQLLDELDVEAVPTAIYRLLSNKSFDKPRPRLLKLVLSTSAQSEILCEAQRSWLDLLNFRRSLYFPFFGARMV</sequence>
<dbReference type="WBParaSite" id="ACRNAN_scaffold8924.g23024.t1">
    <property type="protein sequence ID" value="ACRNAN_scaffold8924.g23024.t1"/>
    <property type="gene ID" value="ACRNAN_scaffold8924.g23024"/>
</dbReference>
<reference evidence="2" key="1">
    <citation type="submission" date="2022-11" db="UniProtKB">
        <authorList>
            <consortium name="WormBaseParasite"/>
        </authorList>
    </citation>
    <scope>IDENTIFICATION</scope>
</reference>
<keyword evidence="1" id="KW-1185">Reference proteome</keyword>
<proteinExistence type="predicted"/>
<protein>
    <submittedName>
        <fullName evidence="2">Uncharacterized protein</fullName>
    </submittedName>
</protein>
<accession>A0A914EJT0</accession>
<organism evidence="1 2">
    <name type="scientific">Acrobeloides nanus</name>
    <dbReference type="NCBI Taxonomy" id="290746"/>
    <lineage>
        <taxon>Eukaryota</taxon>
        <taxon>Metazoa</taxon>
        <taxon>Ecdysozoa</taxon>
        <taxon>Nematoda</taxon>
        <taxon>Chromadorea</taxon>
        <taxon>Rhabditida</taxon>
        <taxon>Tylenchina</taxon>
        <taxon>Cephalobomorpha</taxon>
        <taxon>Cephaloboidea</taxon>
        <taxon>Cephalobidae</taxon>
        <taxon>Acrobeloides</taxon>
    </lineage>
</organism>
<evidence type="ECO:0000313" key="2">
    <source>
        <dbReference type="WBParaSite" id="ACRNAN_scaffold8924.g23024.t1"/>
    </source>
</evidence>
<name>A0A914EJT0_9BILA</name>
<evidence type="ECO:0000313" key="1">
    <source>
        <dbReference type="Proteomes" id="UP000887540"/>
    </source>
</evidence>
<dbReference type="AlphaFoldDB" id="A0A914EJT0"/>
<dbReference type="Proteomes" id="UP000887540">
    <property type="component" value="Unplaced"/>
</dbReference>